<dbReference type="PANTHER" id="PTHR12993">
    <property type="entry name" value="N-ACETYLGLUCOSAMINYL-PHOSPHATIDYLINOSITOL DE-N-ACETYLASE-RELATED"/>
    <property type="match status" value="1"/>
</dbReference>
<dbReference type="PANTHER" id="PTHR12993:SF11">
    <property type="entry name" value="N-ACETYLGLUCOSAMINYL-PHOSPHATIDYLINOSITOL DE-N-ACETYLASE"/>
    <property type="match status" value="1"/>
</dbReference>
<dbReference type="GO" id="GO:0030246">
    <property type="term" value="F:carbohydrate binding"/>
    <property type="evidence" value="ECO:0007669"/>
    <property type="project" value="InterPro"/>
</dbReference>
<sequence length="905" mass="93797">MRRLALSALSVALSAALAGTAAPAPAHAAAERAGGDAPGRSAPSEKGRLDVLFVGAHPDDEAGGLSTYGQWNEFNGARVGVLTVTRGEGGGNAAGTEEGPALGLLREDEERRAVGKAGVTDVHYLDDVDFYYTVSAPLTADVWDHDEALERVVRLVRRTRPKVIVTMEPAPVPGQHGNHQEAGRLATEAYFRAADPAAFPEQITREGLKPWAPGRLFVTGGASGPTGPECASRFTPSTQAATVYGVWGGRASPRNGGKTWAQVEREAQRVYVSQGWGGFPDVPSDPNQIGCDYFTQVHSRVPYTLDDRDAAGMLEGAVTPGKGGLPLGTAFQLTADAFGVTPGGEFKVTARAAAPRALRGARVRLEAPAGWTVSGSGDLGTVGPSGRTAVFTVRPPASAAYGRVRLSATLSTARGSGQNAVPVEVRAPVTGVQEPLPRVRDFDAWATRSGVPQLTGRVKRVLTLGSGQSRTVRVDLSNASDAAQSGTVTLDLPEGFAADAASKPYRLEAGQTGSVAFTVRNTDTSLPTSNQGGVNGDYDYTITTTSTTGAPDVQKAALELVPVAELPKAAAAPALDGAEGPGEYPGPALDLSRLWEGTACEAPADCSATGKVAWTDEALYFLITVRDDRQGAVLGADDCKRHWRTDSVEIAIDPRGDSENTSSTFKTGIFPVTGDGEPCFQRDADQHQGPGAETAPGMRVAAAVARPYDGYTVEAKIPFTALPAAVDPRRMGLNIFVYDSDTEDKTGQTRIGWSTWGGVQGDPYRWGLVALPGHTPPSGMPTTPKPPVMPTDAAASVNSPQSIRQAAETGVPLAGGPAAPRGATARIVGRPVVAHGATAFRLRATGPGTAYAHVWDGRVLGTKRITITRAGTVAVTVPGTTGYLAVAFASAAGGTASGVAPLTGR</sequence>
<dbReference type="GO" id="GO:0016811">
    <property type="term" value="F:hydrolase activity, acting on carbon-nitrogen (but not peptide) bonds, in linear amides"/>
    <property type="evidence" value="ECO:0007669"/>
    <property type="project" value="TreeGrafter"/>
</dbReference>
<dbReference type="InterPro" id="IPR010502">
    <property type="entry name" value="Carb-bd_dom_fam9"/>
</dbReference>
<keyword evidence="1" id="KW-0862">Zinc</keyword>
<dbReference type="Proteomes" id="UP001165124">
    <property type="component" value="Unassembled WGS sequence"/>
</dbReference>
<dbReference type="Gene3D" id="3.40.50.10320">
    <property type="entry name" value="LmbE-like"/>
    <property type="match status" value="1"/>
</dbReference>
<dbReference type="RefSeq" id="WP_217998710.1">
    <property type="nucleotide sequence ID" value="NZ_BSRZ01000007.1"/>
</dbReference>
<protein>
    <submittedName>
        <fullName evidence="4">LmbE-like protein</fullName>
    </submittedName>
</protein>
<dbReference type="InterPro" id="IPR013783">
    <property type="entry name" value="Ig-like_fold"/>
</dbReference>
<proteinExistence type="predicted"/>
<dbReference type="InterPro" id="IPR024078">
    <property type="entry name" value="LmbE-like_dom_sf"/>
</dbReference>
<dbReference type="SUPFAM" id="SSF49344">
    <property type="entry name" value="CBD9-like"/>
    <property type="match status" value="1"/>
</dbReference>
<evidence type="ECO:0000313" key="4">
    <source>
        <dbReference type="EMBL" id="GLW65108.1"/>
    </source>
</evidence>
<evidence type="ECO:0000313" key="5">
    <source>
        <dbReference type="Proteomes" id="UP001165124"/>
    </source>
</evidence>
<feature type="signal peptide" evidence="2">
    <location>
        <begin position="1"/>
        <end position="28"/>
    </location>
</feature>
<dbReference type="Pfam" id="PF02585">
    <property type="entry name" value="PIG-L"/>
    <property type="match status" value="1"/>
</dbReference>
<reference evidence="4" key="1">
    <citation type="submission" date="2023-02" db="EMBL/GenBank/DDBJ databases">
        <title>Actinomadura rubrobrunea NBRC 14622.</title>
        <authorList>
            <person name="Ichikawa N."/>
            <person name="Sato H."/>
            <person name="Tonouchi N."/>
        </authorList>
    </citation>
    <scope>NUCLEOTIDE SEQUENCE</scope>
    <source>
        <strain evidence="4">NBRC 14622</strain>
    </source>
</reference>
<dbReference type="EMBL" id="BSRZ01000007">
    <property type="protein sequence ID" value="GLW65108.1"/>
    <property type="molecule type" value="Genomic_DNA"/>
</dbReference>
<dbReference type="GO" id="GO:0004553">
    <property type="term" value="F:hydrolase activity, hydrolyzing O-glycosyl compounds"/>
    <property type="evidence" value="ECO:0007669"/>
    <property type="project" value="InterPro"/>
</dbReference>
<feature type="domain" description="Carbohydrate-binding" evidence="3">
    <location>
        <begin position="588"/>
        <end position="772"/>
    </location>
</feature>
<evidence type="ECO:0000259" key="3">
    <source>
        <dbReference type="Pfam" id="PF06452"/>
    </source>
</evidence>
<gene>
    <name evidence="4" type="ORF">Arub01_33520</name>
</gene>
<evidence type="ECO:0000256" key="2">
    <source>
        <dbReference type="SAM" id="SignalP"/>
    </source>
</evidence>
<dbReference type="AlphaFoldDB" id="A0A9W6PYA2"/>
<accession>A0A9W6PYA2</accession>
<feature type="chain" id="PRO_5040979018" evidence="2">
    <location>
        <begin position="29"/>
        <end position="905"/>
    </location>
</feature>
<name>A0A9W6PYA2_9ACTN</name>
<dbReference type="Gene3D" id="2.60.40.10">
    <property type="entry name" value="Immunoglobulins"/>
    <property type="match status" value="1"/>
</dbReference>
<dbReference type="GO" id="GO:0016052">
    <property type="term" value="P:carbohydrate catabolic process"/>
    <property type="evidence" value="ECO:0007669"/>
    <property type="project" value="InterPro"/>
</dbReference>
<dbReference type="Pfam" id="PF06452">
    <property type="entry name" value="CBM9_1"/>
    <property type="match status" value="1"/>
</dbReference>
<comment type="caution">
    <text evidence="4">The sequence shown here is derived from an EMBL/GenBank/DDBJ whole genome shotgun (WGS) entry which is preliminary data.</text>
</comment>
<dbReference type="GO" id="GO:0016137">
    <property type="term" value="P:glycoside metabolic process"/>
    <property type="evidence" value="ECO:0007669"/>
    <property type="project" value="UniProtKB-ARBA"/>
</dbReference>
<organism evidence="4 5">
    <name type="scientific">Actinomadura rubrobrunea</name>
    <dbReference type="NCBI Taxonomy" id="115335"/>
    <lineage>
        <taxon>Bacteria</taxon>
        <taxon>Bacillati</taxon>
        <taxon>Actinomycetota</taxon>
        <taxon>Actinomycetes</taxon>
        <taxon>Streptosporangiales</taxon>
        <taxon>Thermomonosporaceae</taxon>
        <taxon>Actinomadura</taxon>
    </lineage>
</organism>
<keyword evidence="2" id="KW-0732">Signal</keyword>
<dbReference type="SUPFAM" id="SSF102588">
    <property type="entry name" value="LmbE-like"/>
    <property type="match status" value="1"/>
</dbReference>
<dbReference type="InterPro" id="IPR003737">
    <property type="entry name" value="GlcNAc_PI_deacetylase-related"/>
</dbReference>
<dbReference type="Gene3D" id="2.60.40.1190">
    <property type="match status" value="1"/>
</dbReference>
<keyword evidence="5" id="KW-1185">Reference proteome</keyword>
<dbReference type="CDD" id="cd09619">
    <property type="entry name" value="CBM9_like_4"/>
    <property type="match status" value="1"/>
</dbReference>
<evidence type="ECO:0000256" key="1">
    <source>
        <dbReference type="ARBA" id="ARBA00022833"/>
    </source>
</evidence>